<proteinExistence type="predicted"/>
<evidence type="ECO:0000313" key="2">
    <source>
        <dbReference type="EMBL" id="VFK23069.1"/>
    </source>
</evidence>
<dbReference type="GO" id="GO:0004519">
    <property type="term" value="F:endonuclease activity"/>
    <property type="evidence" value="ECO:0007669"/>
    <property type="project" value="UniProtKB-KW"/>
</dbReference>
<keyword evidence="1" id="KW-0540">Nuclease</keyword>
<protein>
    <submittedName>
        <fullName evidence="1">mRNA-degrading endonuclease RelE, toxin component of the RelBE toxin-antitoxin system</fullName>
    </submittedName>
</protein>
<dbReference type="AlphaFoldDB" id="A0A450VQ67"/>
<accession>A0A450VQ67</accession>
<sequence length="111" mass="12652">MFSVKTSSSFTKAIKRLSKKYPNAPKDVLRIVDSLESGNFIGDAIPGFSQRVYKVRIPSSDQKRGKRGGFRLVYYVVMENRTIYLLTIYAKPKQGNVDPSLIRKIVDDLYT</sequence>
<name>A0A450VQ67_9GAMM</name>
<organism evidence="1">
    <name type="scientific">Candidatus Kentrum sp. LPFa</name>
    <dbReference type="NCBI Taxonomy" id="2126335"/>
    <lineage>
        <taxon>Bacteria</taxon>
        <taxon>Pseudomonadati</taxon>
        <taxon>Pseudomonadota</taxon>
        <taxon>Gammaproteobacteria</taxon>
        <taxon>Candidatus Kentrum</taxon>
    </lineage>
</organism>
<reference evidence="1" key="1">
    <citation type="submission" date="2019-02" db="EMBL/GenBank/DDBJ databases">
        <authorList>
            <person name="Gruber-Vodicka R. H."/>
            <person name="Seah K. B. B."/>
        </authorList>
    </citation>
    <scope>NUCLEOTIDE SEQUENCE</scope>
    <source>
        <strain evidence="1">BECK_S312</strain>
        <strain evidence="2">BECK_S426</strain>
    </source>
</reference>
<dbReference type="EMBL" id="CAADFP010000003">
    <property type="protein sequence ID" value="VFK23069.1"/>
    <property type="molecule type" value="Genomic_DNA"/>
</dbReference>
<keyword evidence="1" id="KW-0378">Hydrolase</keyword>
<gene>
    <name evidence="1" type="ORF">BECKLPF1236A_GA0070988_1000517</name>
    <name evidence="2" type="ORF">BECKLPF1236C_GA0070990_1000315</name>
</gene>
<evidence type="ECO:0000313" key="1">
    <source>
        <dbReference type="EMBL" id="VFK06905.1"/>
    </source>
</evidence>
<dbReference type="EMBL" id="CAADFM010000005">
    <property type="protein sequence ID" value="VFK06905.1"/>
    <property type="molecule type" value="Genomic_DNA"/>
</dbReference>
<keyword evidence="1" id="KW-0255">Endonuclease</keyword>